<proteinExistence type="predicted"/>
<accession>A0A0B6YXE6</accession>
<evidence type="ECO:0000313" key="2">
    <source>
        <dbReference type="EMBL" id="CEK60185.1"/>
    </source>
</evidence>
<organism evidence="2">
    <name type="scientific">Arion vulgaris</name>
    <dbReference type="NCBI Taxonomy" id="1028688"/>
    <lineage>
        <taxon>Eukaryota</taxon>
        <taxon>Metazoa</taxon>
        <taxon>Spiralia</taxon>
        <taxon>Lophotrochozoa</taxon>
        <taxon>Mollusca</taxon>
        <taxon>Gastropoda</taxon>
        <taxon>Heterobranchia</taxon>
        <taxon>Euthyneura</taxon>
        <taxon>Panpulmonata</taxon>
        <taxon>Eupulmonata</taxon>
        <taxon>Stylommatophora</taxon>
        <taxon>Helicina</taxon>
        <taxon>Arionoidea</taxon>
        <taxon>Arionidae</taxon>
        <taxon>Arion</taxon>
    </lineage>
</organism>
<feature type="region of interest" description="Disordered" evidence="1">
    <location>
        <begin position="1"/>
        <end position="59"/>
    </location>
</feature>
<reference evidence="2" key="1">
    <citation type="submission" date="2014-12" db="EMBL/GenBank/DDBJ databases">
        <title>Insight into the proteome of Arion vulgaris.</title>
        <authorList>
            <person name="Aradska J."/>
            <person name="Bulat T."/>
            <person name="Smidak R."/>
            <person name="Sarate P."/>
            <person name="Gangsoo J."/>
            <person name="Sialana F."/>
            <person name="Bilban M."/>
            <person name="Lubec G."/>
        </authorList>
    </citation>
    <scope>NUCLEOTIDE SEQUENCE</scope>
    <source>
        <tissue evidence="2">Skin</tissue>
    </source>
</reference>
<protein>
    <submittedName>
        <fullName evidence="2">Uncharacterized protein</fullName>
    </submittedName>
</protein>
<feature type="non-terminal residue" evidence="2">
    <location>
        <position position="1"/>
    </location>
</feature>
<dbReference type="EMBL" id="HACG01013320">
    <property type="protein sequence ID" value="CEK60185.1"/>
    <property type="molecule type" value="Transcribed_RNA"/>
</dbReference>
<feature type="compositionally biased region" description="Low complexity" evidence="1">
    <location>
        <begin position="10"/>
        <end position="24"/>
    </location>
</feature>
<feature type="compositionally biased region" description="Basic and acidic residues" evidence="1">
    <location>
        <begin position="28"/>
        <end position="51"/>
    </location>
</feature>
<name>A0A0B6YXE6_9EUPU</name>
<evidence type="ECO:0000256" key="1">
    <source>
        <dbReference type="SAM" id="MobiDB-lite"/>
    </source>
</evidence>
<gene>
    <name evidence="2" type="primary">ORF38653</name>
</gene>
<feature type="non-terminal residue" evidence="2">
    <location>
        <position position="79"/>
    </location>
</feature>
<dbReference type="AlphaFoldDB" id="A0A0B6YXE6"/>
<sequence length="79" mass="8591">AFEDSEDAHSASSSDFSPGSTASSIGADRFHWNDKTSDESSSDGRSRKSVDFGDDNDMYTTITPVNKQLRIVTSLDRAL</sequence>